<reference evidence="1 2" key="1">
    <citation type="submission" date="2024-03" db="EMBL/GenBank/DDBJ databases">
        <authorList>
            <person name="Gkanogiannis A."/>
            <person name="Becerra Lopez-Lavalle L."/>
        </authorList>
    </citation>
    <scope>NUCLEOTIDE SEQUENCE [LARGE SCALE GENOMIC DNA]</scope>
</reference>
<protein>
    <submittedName>
        <fullName evidence="1">Uncharacterized protein</fullName>
    </submittedName>
</protein>
<evidence type="ECO:0000313" key="2">
    <source>
        <dbReference type="Proteomes" id="UP001642487"/>
    </source>
</evidence>
<sequence>MLPPPKKVWNRFASKVISKLGRFPKPSEAITRTTRRFLSRLGTVEGRRCCRCSCHHQPEYWVHVHRSFGNNNNNNNSNYNVEVEFEDEVDNDEDEELEAMGDEAVDEKAEEFIAKFHRSLKLERLQL</sequence>
<dbReference type="Proteomes" id="UP001642487">
    <property type="component" value="Chromosome 1"/>
</dbReference>
<proteinExistence type="predicted"/>
<evidence type="ECO:0000313" key="1">
    <source>
        <dbReference type="EMBL" id="CAK9309593.1"/>
    </source>
</evidence>
<gene>
    <name evidence="1" type="ORF">CITCOLO1_LOCUS1176</name>
</gene>
<organism evidence="1 2">
    <name type="scientific">Citrullus colocynthis</name>
    <name type="common">colocynth</name>
    <dbReference type="NCBI Taxonomy" id="252529"/>
    <lineage>
        <taxon>Eukaryota</taxon>
        <taxon>Viridiplantae</taxon>
        <taxon>Streptophyta</taxon>
        <taxon>Embryophyta</taxon>
        <taxon>Tracheophyta</taxon>
        <taxon>Spermatophyta</taxon>
        <taxon>Magnoliopsida</taxon>
        <taxon>eudicotyledons</taxon>
        <taxon>Gunneridae</taxon>
        <taxon>Pentapetalae</taxon>
        <taxon>rosids</taxon>
        <taxon>fabids</taxon>
        <taxon>Cucurbitales</taxon>
        <taxon>Cucurbitaceae</taxon>
        <taxon>Benincaseae</taxon>
        <taxon>Citrullus</taxon>
    </lineage>
</organism>
<accession>A0ABP0XS62</accession>
<name>A0ABP0XS62_9ROSI</name>
<dbReference type="EMBL" id="OZ021735">
    <property type="protein sequence ID" value="CAK9309593.1"/>
    <property type="molecule type" value="Genomic_DNA"/>
</dbReference>
<dbReference type="Pfam" id="PF05553">
    <property type="entry name" value="DUF761"/>
    <property type="match status" value="1"/>
</dbReference>
<keyword evidence="2" id="KW-1185">Reference proteome</keyword>
<dbReference type="InterPro" id="IPR008480">
    <property type="entry name" value="DUF761_pln"/>
</dbReference>